<feature type="transmembrane region" description="Helical" evidence="7">
    <location>
        <begin position="351"/>
        <end position="369"/>
    </location>
</feature>
<feature type="transmembrane region" description="Helical" evidence="7">
    <location>
        <begin position="438"/>
        <end position="457"/>
    </location>
</feature>
<name>A0A9N8E882_9STRA</name>
<dbReference type="InterPro" id="IPR010619">
    <property type="entry name" value="ThrE-like_N"/>
</dbReference>
<feature type="transmembrane region" description="Helical" evidence="7">
    <location>
        <begin position="258"/>
        <end position="277"/>
    </location>
</feature>
<gene>
    <name evidence="10" type="ORF">SEMRO_618_G176260.1</name>
</gene>
<keyword evidence="2 7" id="KW-0812">Transmembrane</keyword>
<evidence type="ECO:0000256" key="4">
    <source>
        <dbReference type="ARBA" id="ARBA00023136"/>
    </source>
</evidence>
<evidence type="ECO:0000256" key="1">
    <source>
        <dbReference type="ARBA" id="ARBA00004141"/>
    </source>
</evidence>
<dbReference type="AlphaFoldDB" id="A0A9N8E882"/>
<keyword evidence="4 7" id="KW-0472">Membrane</keyword>
<evidence type="ECO:0008006" key="12">
    <source>
        <dbReference type="Google" id="ProtNLM"/>
    </source>
</evidence>
<dbReference type="GO" id="GO:0022857">
    <property type="term" value="F:transmembrane transporter activity"/>
    <property type="evidence" value="ECO:0007669"/>
    <property type="project" value="InterPro"/>
</dbReference>
<evidence type="ECO:0000256" key="2">
    <source>
        <dbReference type="ARBA" id="ARBA00022692"/>
    </source>
</evidence>
<dbReference type="PANTHER" id="PTHR31082">
    <property type="entry name" value="PHEROMONE-REGULATED MEMBRANE PROTEIN 10"/>
    <property type="match status" value="1"/>
</dbReference>
<reference evidence="10" key="1">
    <citation type="submission" date="2020-06" db="EMBL/GenBank/DDBJ databases">
        <authorList>
            <consortium name="Plant Systems Biology data submission"/>
        </authorList>
    </citation>
    <scope>NUCLEOTIDE SEQUENCE</scope>
    <source>
        <strain evidence="10">D6</strain>
    </source>
</reference>
<dbReference type="Pfam" id="PF12821">
    <property type="entry name" value="ThrE_2"/>
    <property type="match status" value="1"/>
</dbReference>
<comment type="caution">
    <text evidence="10">The sequence shown here is derived from an EMBL/GenBank/DDBJ whole genome shotgun (WGS) entry which is preliminary data.</text>
</comment>
<feature type="transmembrane region" description="Helical" evidence="7">
    <location>
        <begin position="197"/>
        <end position="214"/>
    </location>
</feature>
<keyword evidence="3 7" id="KW-1133">Transmembrane helix</keyword>
<dbReference type="OrthoDB" id="413008at2759"/>
<accession>A0A9N8E882</accession>
<dbReference type="InterPro" id="IPR051361">
    <property type="entry name" value="ThrE/Ser_Exporter"/>
</dbReference>
<proteinExistence type="inferred from homology"/>
<feature type="transmembrane region" description="Helical" evidence="7">
    <location>
        <begin position="375"/>
        <end position="393"/>
    </location>
</feature>
<evidence type="ECO:0000256" key="3">
    <source>
        <dbReference type="ARBA" id="ARBA00022989"/>
    </source>
</evidence>
<dbReference type="GO" id="GO:0016020">
    <property type="term" value="C:membrane"/>
    <property type="evidence" value="ECO:0007669"/>
    <property type="project" value="UniProtKB-SubCell"/>
</dbReference>
<feature type="domain" description="Threonine/serine exporter-like N-terminal" evidence="8">
    <location>
        <begin position="65"/>
        <end position="307"/>
    </location>
</feature>
<protein>
    <recommendedName>
        <fullName evidence="12">Threonine/serine exporter-like N-terminal domain-containing protein</fullName>
    </recommendedName>
</protein>
<evidence type="ECO:0000259" key="9">
    <source>
        <dbReference type="Pfam" id="PF12821"/>
    </source>
</evidence>
<evidence type="ECO:0000256" key="5">
    <source>
        <dbReference type="ARBA" id="ARBA00034125"/>
    </source>
</evidence>
<feature type="domain" description="Threonine/Serine exporter ThrE" evidence="9">
    <location>
        <begin position="330"/>
        <end position="454"/>
    </location>
</feature>
<feature type="transmembrane region" description="Helical" evidence="7">
    <location>
        <begin position="326"/>
        <end position="344"/>
    </location>
</feature>
<feature type="region of interest" description="Disordered" evidence="6">
    <location>
        <begin position="1"/>
        <end position="35"/>
    </location>
</feature>
<dbReference type="Pfam" id="PF06738">
    <property type="entry name" value="ThrE"/>
    <property type="match status" value="1"/>
</dbReference>
<evidence type="ECO:0000313" key="11">
    <source>
        <dbReference type="Proteomes" id="UP001153069"/>
    </source>
</evidence>
<keyword evidence="11" id="KW-1185">Reference proteome</keyword>
<evidence type="ECO:0000256" key="7">
    <source>
        <dbReference type="SAM" id="Phobius"/>
    </source>
</evidence>
<evidence type="ECO:0000259" key="8">
    <source>
        <dbReference type="Pfam" id="PF06738"/>
    </source>
</evidence>
<dbReference type="EMBL" id="CAICTM010000617">
    <property type="protein sequence ID" value="CAB9513860.1"/>
    <property type="molecule type" value="Genomic_DNA"/>
</dbReference>
<feature type="compositionally biased region" description="Acidic residues" evidence="6">
    <location>
        <begin position="1"/>
        <end position="10"/>
    </location>
</feature>
<evidence type="ECO:0000313" key="10">
    <source>
        <dbReference type="EMBL" id="CAB9513860.1"/>
    </source>
</evidence>
<sequence length="463" mass="49762">MEGDGIEVDDVEARRKDEPQDSDTLNGGKREGEKVPLTLPQSSTLEEGLVEGDARNEVDLTSTTRFCIRIGQAAFLYGSPGPNVERFLEHVMKQHGFYGMFRATQSELICSVAKSESELPQTTIVAIECDLDMYKLALLADLANKVLSMEVTQNDSLIELDKIAKTQNPWGDPVIWASYVLAGAALANLLGGSWWDILTSSFGSCLCFLVVLILPKIGNHGAFTKWIHLVAGFVTAAFASLVQLGLEDLNVGICTLSAIAILIPGYTVSVGVAEIVANRIVSGFAKLANGLLVLIWQVVGAWLGFSFINAVANVPSNENETESLPMAWQALFVPLICISLIFVFQVGTRDAPWALLIMGVTYGSFYGFSRLKANNLGVFLSTVVLVVIANGWAKLMNRPASLVLVPSLVLQVSGSIGFQGLFHVIEGQAELGTAQFEQMLIIALMIVVGLLAGNTVLPPGTTL</sequence>
<dbReference type="Proteomes" id="UP001153069">
    <property type="component" value="Unassembled WGS sequence"/>
</dbReference>
<evidence type="ECO:0000256" key="6">
    <source>
        <dbReference type="SAM" id="MobiDB-lite"/>
    </source>
</evidence>
<comment type="similarity">
    <text evidence="5">Belongs to the ThrE exporter (TC 2.A.79) family.</text>
</comment>
<feature type="transmembrane region" description="Helical" evidence="7">
    <location>
        <begin position="289"/>
        <end position="314"/>
    </location>
</feature>
<dbReference type="PANTHER" id="PTHR31082:SF4">
    <property type="entry name" value="PHEROMONE-REGULATED MEMBRANE PROTEIN 10"/>
    <property type="match status" value="1"/>
</dbReference>
<feature type="transmembrane region" description="Helical" evidence="7">
    <location>
        <begin position="226"/>
        <end position="246"/>
    </location>
</feature>
<feature type="transmembrane region" description="Helical" evidence="7">
    <location>
        <begin position="400"/>
        <end position="418"/>
    </location>
</feature>
<comment type="subcellular location">
    <subcellularLocation>
        <location evidence="1">Membrane</location>
        <topology evidence="1">Multi-pass membrane protein</topology>
    </subcellularLocation>
</comment>
<dbReference type="InterPro" id="IPR024528">
    <property type="entry name" value="ThrE_2"/>
</dbReference>
<organism evidence="10 11">
    <name type="scientific">Seminavis robusta</name>
    <dbReference type="NCBI Taxonomy" id="568900"/>
    <lineage>
        <taxon>Eukaryota</taxon>
        <taxon>Sar</taxon>
        <taxon>Stramenopiles</taxon>
        <taxon>Ochrophyta</taxon>
        <taxon>Bacillariophyta</taxon>
        <taxon>Bacillariophyceae</taxon>
        <taxon>Bacillariophycidae</taxon>
        <taxon>Naviculales</taxon>
        <taxon>Naviculaceae</taxon>
        <taxon>Seminavis</taxon>
    </lineage>
</organism>